<comment type="caution">
    <text evidence="2">The sequence shown here is derived from an EMBL/GenBank/DDBJ whole genome shotgun (WGS) entry which is preliminary data.</text>
</comment>
<feature type="compositionally biased region" description="Basic and acidic residues" evidence="1">
    <location>
        <begin position="409"/>
        <end position="427"/>
    </location>
</feature>
<feature type="compositionally biased region" description="Pro residues" evidence="1">
    <location>
        <begin position="398"/>
        <end position="408"/>
    </location>
</feature>
<evidence type="ECO:0000313" key="2">
    <source>
        <dbReference type="EMBL" id="OLP98602.1"/>
    </source>
</evidence>
<feature type="region of interest" description="Disordered" evidence="1">
    <location>
        <begin position="287"/>
        <end position="346"/>
    </location>
</feature>
<evidence type="ECO:0000313" key="3">
    <source>
        <dbReference type="Proteomes" id="UP000186817"/>
    </source>
</evidence>
<feature type="compositionally biased region" description="Pro residues" evidence="1">
    <location>
        <begin position="585"/>
        <end position="596"/>
    </location>
</feature>
<evidence type="ECO:0000256" key="1">
    <source>
        <dbReference type="SAM" id="MobiDB-lite"/>
    </source>
</evidence>
<organism evidence="2 3">
    <name type="scientific">Symbiodinium microadriaticum</name>
    <name type="common">Dinoflagellate</name>
    <name type="synonym">Zooxanthella microadriatica</name>
    <dbReference type="NCBI Taxonomy" id="2951"/>
    <lineage>
        <taxon>Eukaryota</taxon>
        <taxon>Sar</taxon>
        <taxon>Alveolata</taxon>
        <taxon>Dinophyceae</taxon>
        <taxon>Suessiales</taxon>
        <taxon>Symbiodiniaceae</taxon>
        <taxon>Symbiodinium</taxon>
    </lineage>
</organism>
<dbReference type="EMBL" id="LSRX01000391">
    <property type="protein sequence ID" value="OLP98602.1"/>
    <property type="molecule type" value="Genomic_DNA"/>
</dbReference>
<sequence>MLQEVGGHGNADSQALVQQLVDVLGGHVVTCPLTGLLARCAKIVERAWVRVDREAVGAKGQVVPQQWLARTTTPDVPSNDRKRLDFMVYGATAHGGSLCCDAILVSPLTRTGHPQPCTVEVDGAVLKVAERRKGSTYPELARGPQRLLVPGSEIGDGEMSAAAAGWARKGSIHAKFATGTPKVLRLMSLAGAADPSDDGVDLVLHRGKNRDHAETTPEVPPGGIAGEAQTAAVAMASLTRDSLAARMLQRGTLPAWELLGKAAWKDGLLNAGQRSAVFVAKAAPSLWSPSMSSAPSNARADQVVPSHNNKAAFSPGAPHNRKPRSVDSEPLSEPAERTSASSSSIAGFRQHLRASLSGLSSVFRSPSKRKVGKQRPSHLPTIAASRAVVSMASTAKKLPPPPVSTPAEPPERVAKKQAKEQAKEAFAKSRPIKPRHRKVGKQRPSYLAPVGDIMKLPRPLGPLGANPGTAADPGPASQRQAPVEDRSALSPAETHTQTQAKAESCAPSVPGMSELRPEAADVEARLDVVKAKDQLWGQLSQEGIVRSPCLEGQPEPSPAPSSLSPKKPRTSTGKKRSLDQAAEVPKPPAAPAPSDLPQPTRGLSSIAAKQRMTKQHRPITKRVKLEQAKLEEDNYEISDLEEDLHGNRVEPDRSRKRIPAWCTNYVQTAEMQAEVDPDSIFGSHMPICDLEVIFPDSFYRGSTPIKRRRGSSCNWYRDGLTQREVNAYALKMGQKRSWSTAKSSFTLASSRISKADIPLPPVLAKVKVEAAPAKPTSCDQ</sequence>
<feature type="compositionally biased region" description="Basic residues" evidence="1">
    <location>
        <begin position="430"/>
        <end position="441"/>
    </location>
</feature>
<dbReference type="Proteomes" id="UP000186817">
    <property type="component" value="Unassembled WGS sequence"/>
</dbReference>
<proteinExistence type="predicted"/>
<dbReference type="AlphaFoldDB" id="A0A1Q9DTV3"/>
<gene>
    <name evidence="2" type="ORF">AK812_SmicGene18918</name>
</gene>
<feature type="compositionally biased region" description="Basic residues" evidence="1">
    <location>
        <begin position="366"/>
        <end position="376"/>
    </location>
</feature>
<reference evidence="2 3" key="1">
    <citation type="submission" date="2016-02" db="EMBL/GenBank/DDBJ databases">
        <title>Genome analysis of coral dinoflagellate symbionts highlights evolutionary adaptations to a symbiotic lifestyle.</title>
        <authorList>
            <person name="Aranda M."/>
            <person name="Li Y."/>
            <person name="Liew Y.J."/>
            <person name="Baumgarten S."/>
            <person name="Simakov O."/>
            <person name="Wilson M."/>
            <person name="Piel J."/>
            <person name="Ashoor H."/>
            <person name="Bougouffa S."/>
            <person name="Bajic V.B."/>
            <person name="Ryu T."/>
            <person name="Ravasi T."/>
            <person name="Bayer T."/>
            <person name="Micklem G."/>
            <person name="Kim H."/>
            <person name="Bhak J."/>
            <person name="Lajeunesse T.C."/>
            <person name="Voolstra C.R."/>
        </authorList>
    </citation>
    <scope>NUCLEOTIDE SEQUENCE [LARGE SCALE GENOMIC DNA]</scope>
    <source>
        <strain evidence="2 3">CCMP2467</strain>
    </source>
</reference>
<feature type="compositionally biased region" description="Low complexity" evidence="1">
    <location>
        <begin position="287"/>
        <end position="300"/>
    </location>
</feature>
<feature type="region of interest" description="Disordered" evidence="1">
    <location>
        <begin position="360"/>
        <end position="518"/>
    </location>
</feature>
<feature type="region of interest" description="Disordered" evidence="1">
    <location>
        <begin position="546"/>
        <end position="618"/>
    </location>
</feature>
<feature type="compositionally biased region" description="Basic residues" evidence="1">
    <location>
        <begin position="566"/>
        <end position="575"/>
    </location>
</feature>
<protein>
    <submittedName>
        <fullName evidence="2">Uncharacterized protein</fullName>
    </submittedName>
</protein>
<accession>A0A1Q9DTV3</accession>
<keyword evidence="3" id="KW-1185">Reference proteome</keyword>
<name>A0A1Q9DTV3_SYMMI</name>
<dbReference type="OrthoDB" id="339519at2759"/>